<protein>
    <submittedName>
        <fullName evidence="1">Uncharacterized protein</fullName>
    </submittedName>
</protein>
<dbReference type="Proteomes" id="UP000647235">
    <property type="component" value="Unassembled WGS sequence"/>
</dbReference>
<dbReference type="InterPro" id="IPR043743">
    <property type="entry name" value="DUF5688"/>
</dbReference>
<reference evidence="1 2" key="1">
    <citation type="submission" date="2020-08" db="EMBL/GenBank/DDBJ databases">
        <title>Genome public.</title>
        <authorList>
            <person name="Liu C."/>
            <person name="Sun Q."/>
        </authorList>
    </citation>
    <scope>NUCLEOTIDE SEQUENCE [LARGE SCALE GENOMIC DNA]</scope>
    <source>
        <strain evidence="1 2">NSJ-36</strain>
    </source>
</reference>
<dbReference type="RefSeq" id="WP_186855267.1">
    <property type="nucleotide sequence ID" value="NZ_JACOOY010000001.1"/>
</dbReference>
<evidence type="ECO:0000313" key="2">
    <source>
        <dbReference type="Proteomes" id="UP000647235"/>
    </source>
</evidence>
<gene>
    <name evidence="1" type="ORF">H8S07_01290</name>
</gene>
<name>A0ABR7ERE8_9FIRM</name>
<proteinExistence type="predicted"/>
<sequence>MTYHQFTEALEKSVKEMAGCLLSVELCNNKKNNGIIRSGLVISEQRVNVSPTIYLEGYYEQYRSGSQVDELAKEVLNVYEKVKFDQSWEEPEIFNYEKIKNKIVFRLVQRSRNEEFLKEIPHVPILDLEIIFYILLEITKDGMASMQISNETMEKWNVDEKELLAIAMMNMKKHLPARFHSIQNVLSEEGIAVDKAARMYVLTNEKKSFGAATMIYPGCLNQIGTYLKENFYVLPSSVHEVIIVPEKETDDCMNLNEMVASINAACVLPEEILENHAYYYDRIEDRLAIC</sequence>
<comment type="caution">
    <text evidence="1">The sequence shown here is derived from an EMBL/GenBank/DDBJ whole genome shotgun (WGS) entry which is preliminary data.</text>
</comment>
<dbReference type="EMBL" id="JACOOY010000001">
    <property type="protein sequence ID" value="MBC5663921.1"/>
    <property type="molecule type" value="Genomic_DNA"/>
</dbReference>
<organism evidence="1 2">
    <name type="scientific">Dorea hominis</name>
    <dbReference type="NCBI Taxonomy" id="2763040"/>
    <lineage>
        <taxon>Bacteria</taxon>
        <taxon>Bacillati</taxon>
        <taxon>Bacillota</taxon>
        <taxon>Clostridia</taxon>
        <taxon>Lachnospirales</taxon>
        <taxon>Lachnospiraceae</taxon>
        <taxon>Dorea</taxon>
    </lineage>
</organism>
<accession>A0ABR7ERE8</accession>
<evidence type="ECO:0000313" key="1">
    <source>
        <dbReference type="EMBL" id="MBC5663921.1"/>
    </source>
</evidence>
<dbReference type="Pfam" id="PF18941">
    <property type="entry name" value="DUF5688"/>
    <property type="match status" value="1"/>
</dbReference>
<keyword evidence="2" id="KW-1185">Reference proteome</keyword>